<dbReference type="Pfam" id="PF20772">
    <property type="entry name" value="TACO1_YebC_N"/>
    <property type="match status" value="1"/>
</dbReference>
<dbReference type="PANTHER" id="PTHR12532">
    <property type="entry name" value="TRANSLATIONAL ACTIVATOR OF CYTOCHROME C OXIDASE 1"/>
    <property type="match status" value="1"/>
</dbReference>
<sequence length="175" mass="19428">MSGHSKWSQIKHKKGAEDSKRSKLFSQISRVITLAAREKGIDPTLNPSLRAAIEKAQQVNMPKDTIERAVTKAASNEDQLMRVLYEAYGPGGVAIVIEGITDNNNRTFAEVRVILEDHDAKMAPGSAIWAFTKEGDAWKPTTTVSEPEEIKQKIDGLVEALQEHDDIQHIAHNME</sequence>
<comment type="similarity">
    <text evidence="1">Belongs to the TACO1 family.</text>
</comment>
<dbReference type="InterPro" id="IPR002876">
    <property type="entry name" value="Transcrip_reg_TACO1-like"/>
</dbReference>
<feature type="region of interest" description="Disordered" evidence="4">
    <location>
        <begin position="1"/>
        <end position="21"/>
    </location>
</feature>
<gene>
    <name evidence="7" type="ORF">A3J54_04415</name>
</gene>
<evidence type="ECO:0000313" key="8">
    <source>
        <dbReference type="Proteomes" id="UP000176576"/>
    </source>
</evidence>
<keyword evidence="2" id="KW-0805">Transcription regulation</keyword>
<feature type="domain" description="TACO1/YebC-like N-terminal" evidence="6">
    <location>
        <begin position="5"/>
        <end position="75"/>
    </location>
</feature>
<dbReference type="InterPro" id="IPR026564">
    <property type="entry name" value="Transcrip_reg_TACO1-like_dom3"/>
</dbReference>
<dbReference type="GO" id="GO:0005737">
    <property type="term" value="C:cytoplasm"/>
    <property type="evidence" value="ECO:0007669"/>
    <property type="project" value="UniProtKB-ARBA"/>
</dbReference>
<dbReference type="InterPro" id="IPR049083">
    <property type="entry name" value="TACO1_YebC_N"/>
</dbReference>
<dbReference type="PANTHER" id="PTHR12532:SF0">
    <property type="entry name" value="TRANSLATIONAL ACTIVATOR OF CYTOCHROME C OXIDASE 1"/>
    <property type="match status" value="1"/>
</dbReference>
<dbReference type="InterPro" id="IPR017856">
    <property type="entry name" value="Integrase-like_N"/>
</dbReference>
<dbReference type="Gene3D" id="1.10.10.200">
    <property type="match status" value="1"/>
</dbReference>
<dbReference type="Gene3D" id="3.30.70.980">
    <property type="match status" value="1"/>
</dbReference>
<keyword evidence="3" id="KW-0804">Transcription</keyword>
<dbReference type="InterPro" id="IPR048300">
    <property type="entry name" value="TACO1_YebC-like_2nd/3rd_dom"/>
</dbReference>
<dbReference type="FunFam" id="1.10.10.200:FF:000002">
    <property type="entry name" value="Probable transcriptional regulatory protein CLM62_37755"/>
    <property type="match status" value="1"/>
</dbReference>
<dbReference type="SUPFAM" id="SSF75625">
    <property type="entry name" value="YebC-like"/>
    <property type="match status" value="1"/>
</dbReference>
<comment type="caution">
    <text evidence="7">The sequence shown here is derived from an EMBL/GenBank/DDBJ whole genome shotgun (WGS) entry which is preliminary data.</text>
</comment>
<evidence type="ECO:0000256" key="2">
    <source>
        <dbReference type="ARBA" id="ARBA00023015"/>
    </source>
</evidence>
<evidence type="ECO:0008006" key="9">
    <source>
        <dbReference type="Google" id="ProtNLM"/>
    </source>
</evidence>
<dbReference type="Proteomes" id="UP000176576">
    <property type="component" value="Unassembled WGS sequence"/>
</dbReference>
<evidence type="ECO:0000256" key="3">
    <source>
        <dbReference type="ARBA" id="ARBA00023163"/>
    </source>
</evidence>
<reference evidence="7 8" key="1">
    <citation type="journal article" date="2016" name="Nat. Commun.">
        <title>Thousands of microbial genomes shed light on interconnected biogeochemical processes in an aquifer system.</title>
        <authorList>
            <person name="Anantharaman K."/>
            <person name="Brown C.T."/>
            <person name="Hug L.A."/>
            <person name="Sharon I."/>
            <person name="Castelle C.J."/>
            <person name="Probst A.J."/>
            <person name="Thomas B.C."/>
            <person name="Singh A."/>
            <person name="Wilkins M.J."/>
            <person name="Karaoz U."/>
            <person name="Brodie E.L."/>
            <person name="Williams K.H."/>
            <person name="Hubbard S.S."/>
            <person name="Banfield J.F."/>
        </authorList>
    </citation>
    <scope>NUCLEOTIDE SEQUENCE [LARGE SCALE GENOMIC DNA]</scope>
</reference>
<name>A0A1G2G5A2_9BACT</name>
<proteinExistence type="inferred from homology"/>
<protein>
    <recommendedName>
        <fullName evidence="9">Transcriptional regulator</fullName>
    </recommendedName>
</protein>
<evidence type="ECO:0000313" key="7">
    <source>
        <dbReference type="EMBL" id="OGZ45091.1"/>
    </source>
</evidence>
<dbReference type="STRING" id="1802117.A3J54_04415"/>
<evidence type="ECO:0000256" key="1">
    <source>
        <dbReference type="ARBA" id="ARBA00008724"/>
    </source>
</evidence>
<organism evidence="7 8">
    <name type="scientific">Candidatus Ryanbacteria bacterium RIFCSPHIGHO2_02_FULL_45_13b</name>
    <dbReference type="NCBI Taxonomy" id="1802117"/>
    <lineage>
        <taxon>Bacteria</taxon>
        <taxon>Candidatus Ryaniibacteriota</taxon>
    </lineage>
</organism>
<dbReference type="Pfam" id="PF01709">
    <property type="entry name" value="Transcrip_reg"/>
    <property type="match status" value="1"/>
</dbReference>
<evidence type="ECO:0000259" key="6">
    <source>
        <dbReference type="Pfam" id="PF20772"/>
    </source>
</evidence>
<evidence type="ECO:0000259" key="5">
    <source>
        <dbReference type="Pfam" id="PF01709"/>
    </source>
</evidence>
<accession>A0A1G2G5A2</accession>
<feature type="domain" description="TACO1/YebC-like second and third" evidence="5">
    <location>
        <begin position="82"/>
        <end position="135"/>
    </location>
</feature>
<dbReference type="EMBL" id="MHNN01000024">
    <property type="protein sequence ID" value="OGZ45091.1"/>
    <property type="molecule type" value="Genomic_DNA"/>
</dbReference>
<evidence type="ECO:0000256" key="4">
    <source>
        <dbReference type="SAM" id="MobiDB-lite"/>
    </source>
</evidence>
<dbReference type="InterPro" id="IPR029072">
    <property type="entry name" value="YebC-like"/>
</dbReference>
<dbReference type="AlphaFoldDB" id="A0A1G2G5A2"/>